<proteinExistence type="predicted"/>
<dbReference type="InterPro" id="IPR025291">
    <property type="entry name" value="DUF4153"/>
</dbReference>
<feature type="transmembrane region" description="Helical" evidence="1">
    <location>
        <begin position="296"/>
        <end position="314"/>
    </location>
</feature>
<organism evidence="2 3">
    <name type="scientific">Devosia insulae DS-56</name>
    <dbReference type="NCBI Taxonomy" id="1116389"/>
    <lineage>
        <taxon>Bacteria</taxon>
        <taxon>Pseudomonadati</taxon>
        <taxon>Pseudomonadota</taxon>
        <taxon>Alphaproteobacteria</taxon>
        <taxon>Hyphomicrobiales</taxon>
        <taxon>Devosiaceae</taxon>
        <taxon>Devosia</taxon>
    </lineage>
</organism>
<sequence>MGFRAWLEKQAPDFLLTGQRFWLAILFAGLTTIVVIGAINGIAEMDEEVWARVALGLATAAVLAVAGVYFAESRPEARVTGLILRYMLPVVVAAAFQLTDITWLVPYALPVVAVLWLSVSPFTRIERGAPRDEVQNRFWWVNFQAFTTAVIAAIALLLIALGLFAIERSLSVLFGVESNQLFYRWVLPFAGLFLAPVYWLSTLPHLSAYRAEELERPDFLPRAFGFLGQFVLVPLLLIYSLILLAYTVQIAIAQQLPEGLIGWMVLGFVVIGAATWLSLYPPFIRARALARLFRGWWFWLTLVPLALFFVAVWTRVDAYGLTDERVLLVAGGVWAAVLAAVFLVGRGDIRLMPALAGAILLAISIGPWNYGNLSMQQQMGKLDALVMNAGADRSASPPRPDWTGAEIAQATSIIDYLSGSAEGRTGVRHVMGKYGITWQADRDGSAVVLPALGFAPYGSLMAEHNATIWRRVTPVPVAATPFYLGQVSILRPGSTVSTFMRWTDQEGSEHVNTTREGGGEIALSIDNGQLRIEVLPGATASGDLAVPVVLGLAAFAARQTKEYLVEPWIDFTFAEANYRLAVDTASFERVAEREDLQVTGLLGQLFADRPPTPTQ</sequence>
<feature type="transmembrane region" description="Helical" evidence="1">
    <location>
        <begin position="351"/>
        <end position="370"/>
    </location>
</feature>
<keyword evidence="3" id="KW-1185">Reference proteome</keyword>
<dbReference type="RefSeq" id="WP_069912322.1">
    <property type="nucleotide sequence ID" value="NZ_LAJE02000380.1"/>
</dbReference>
<protein>
    <recommendedName>
        <fullName evidence="4">DUF4153 domain-containing protein</fullName>
    </recommendedName>
</protein>
<evidence type="ECO:0000256" key="1">
    <source>
        <dbReference type="SAM" id="Phobius"/>
    </source>
</evidence>
<accession>A0A1E5XIE6</accession>
<keyword evidence="1" id="KW-0812">Transmembrane</keyword>
<dbReference type="AlphaFoldDB" id="A0A1E5XIE6"/>
<dbReference type="Pfam" id="PF13687">
    <property type="entry name" value="DUF4153"/>
    <property type="match status" value="1"/>
</dbReference>
<reference evidence="2 3" key="1">
    <citation type="journal article" date="2015" name="Genome Announc.">
        <title>Genome Assemblies of Three Soil-Associated Devosia species: D. insulae, D. limi, and D. soli.</title>
        <authorList>
            <person name="Hassan Y.I."/>
            <person name="Lepp D."/>
            <person name="Zhou T."/>
        </authorList>
    </citation>
    <scope>NUCLEOTIDE SEQUENCE [LARGE SCALE GENOMIC DNA]</scope>
    <source>
        <strain evidence="2 3">DS-56</strain>
    </source>
</reference>
<feature type="transmembrane region" description="Helical" evidence="1">
    <location>
        <begin position="21"/>
        <end position="43"/>
    </location>
</feature>
<keyword evidence="1" id="KW-0472">Membrane</keyword>
<feature type="transmembrane region" description="Helical" evidence="1">
    <location>
        <begin position="185"/>
        <end position="203"/>
    </location>
</feature>
<name>A0A1E5XIE6_9HYPH</name>
<gene>
    <name evidence="2" type="ORF">VW23_005040</name>
</gene>
<feature type="transmembrane region" description="Helical" evidence="1">
    <location>
        <begin position="82"/>
        <end position="98"/>
    </location>
</feature>
<feature type="transmembrane region" description="Helical" evidence="1">
    <location>
        <begin position="104"/>
        <end position="122"/>
    </location>
</feature>
<evidence type="ECO:0000313" key="3">
    <source>
        <dbReference type="Proteomes" id="UP000095463"/>
    </source>
</evidence>
<comment type="caution">
    <text evidence="2">The sequence shown here is derived from an EMBL/GenBank/DDBJ whole genome shotgun (WGS) entry which is preliminary data.</text>
</comment>
<dbReference type="OrthoDB" id="9812996at2"/>
<evidence type="ECO:0000313" key="2">
    <source>
        <dbReference type="EMBL" id="OEO28368.1"/>
    </source>
</evidence>
<feature type="transmembrane region" description="Helical" evidence="1">
    <location>
        <begin position="143"/>
        <end position="165"/>
    </location>
</feature>
<keyword evidence="1" id="KW-1133">Transmembrane helix</keyword>
<dbReference type="EMBL" id="LAJE02000380">
    <property type="protein sequence ID" value="OEO28368.1"/>
    <property type="molecule type" value="Genomic_DNA"/>
</dbReference>
<feature type="transmembrane region" description="Helical" evidence="1">
    <location>
        <begin position="49"/>
        <end position="70"/>
    </location>
</feature>
<feature type="transmembrane region" description="Helical" evidence="1">
    <location>
        <begin position="260"/>
        <end position="284"/>
    </location>
</feature>
<dbReference type="Proteomes" id="UP000095463">
    <property type="component" value="Unassembled WGS sequence"/>
</dbReference>
<evidence type="ECO:0008006" key="4">
    <source>
        <dbReference type="Google" id="ProtNLM"/>
    </source>
</evidence>
<feature type="transmembrane region" description="Helical" evidence="1">
    <location>
        <begin position="326"/>
        <end position="344"/>
    </location>
</feature>
<feature type="transmembrane region" description="Helical" evidence="1">
    <location>
        <begin position="224"/>
        <end position="248"/>
    </location>
</feature>